<reference evidence="9 10" key="1">
    <citation type="submission" date="2022-04" db="EMBL/GenBank/DDBJ databases">
        <title>Gracilibacillus sp. isolated from saltern.</title>
        <authorList>
            <person name="Won M."/>
            <person name="Lee C.-M."/>
            <person name="Woen H.-Y."/>
            <person name="Kwon S.-W."/>
        </authorList>
    </citation>
    <scope>NUCLEOTIDE SEQUENCE [LARGE SCALE GENOMIC DNA]</scope>
    <source>
        <strain evidence="9 10">SSPM10-3</strain>
    </source>
</reference>
<dbReference type="PRINTS" id="PR00368">
    <property type="entry name" value="FADPNR"/>
</dbReference>
<sequence>MKYVIIGGVAAGMSAAMEIVRTDKKADITVLERGADYSYGQCGLPYVINGLVTSTESVIARSVETFRNKYGIDARIHTEVTDIDASSQTVRYRDQKSEQEITYDRLLIATGADPVRPEWDGINLAGIHCLKTIPNTEAIMADLSEEVKQVTIVGGGYIGLEMAEVFTSLGKKVRLIQRGDQLASIFDNEMAKLIEEEALKHNVEVTLAEEVIGFSGSQRVQKVITDKAQYNADLVLISAGVKPNTEFIVNSNIQCNEAGAIRVNAYMQSSVANIYAAGDCATDYHMIKQLEDYIPLGTTANKQGRIAGANMAGNPITFKGIVGTSILKFFDITLARTGLTEAEATKLQIPYQTISRKSTDHAGYYPDANPLHIKLLYHRKTNLLLGGQVISKKGADKRIDVLATALYNRMTVQELQDLDLSYAPPYNSVWDPIQQISRRT</sequence>
<dbReference type="InterPro" id="IPR023753">
    <property type="entry name" value="FAD/NAD-binding_dom"/>
</dbReference>
<evidence type="ECO:0000256" key="1">
    <source>
        <dbReference type="ARBA" id="ARBA00001974"/>
    </source>
</evidence>
<dbReference type="PRINTS" id="PR00411">
    <property type="entry name" value="PNDRDTASEI"/>
</dbReference>
<evidence type="ECO:0000256" key="2">
    <source>
        <dbReference type="ARBA" id="ARBA00009130"/>
    </source>
</evidence>
<dbReference type="InterPro" id="IPR004099">
    <property type="entry name" value="Pyr_nucl-diS_OxRdtase_dimer"/>
</dbReference>
<organism evidence="9 10">
    <name type="scientific">Gracilibacillus salinarum</name>
    <dbReference type="NCBI Taxonomy" id="2932255"/>
    <lineage>
        <taxon>Bacteria</taxon>
        <taxon>Bacillati</taxon>
        <taxon>Bacillota</taxon>
        <taxon>Bacilli</taxon>
        <taxon>Bacillales</taxon>
        <taxon>Bacillaceae</taxon>
        <taxon>Gracilibacillus</taxon>
    </lineage>
</organism>
<comment type="similarity">
    <text evidence="2">Belongs to the class-III pyridine nucleotide-disulfide oxidoreductase family.</text>
</comment>
<evidence type="ECO:0000259" key="8">
    <source>
        <dbReference type="Pfam" id="PF07992"/>
    </source>
</evidence>
<dbReference type="SUPFAM" id="SSF51905">
    <property type="entry name" value="FAD/NAD(P)-binding domain"/>
    <property type="match status" value="2"/>
</dbReference>
<feature type="domain" description="FAD/NAD(P)-binding" evidence="8">
    <location>
        <begin position="1"/>
        <end position="304"/>
    </location>
</feature>
<comment type="cofactor">
    <cofactor evidence="1">
        <name>FAD</name>
        <dbReference type="ChEBI" id="CHEBI:57692"/>
    </cofactor>
</comment>
<dbReference type="InterPro" id="IPR016156">
    <property type="entry name" value="FAD/NAD-linked_Rdtase_dimer_sf"/>
</dbReference>
<evidence type="ECO:0000313" key="10">
    <source>
        <dbReference type="Proteomes" id="UP000831537"/>
    </source>
</evidence>
<dbReference type="EMBL" id="CP095071">
    <property type="protein sequence ID" value="UOQ86074.1"/>
    <property type="molecule type" value="Genomic_DNA"/>
</dbReference>
<feature type="domain" description="Pyridine nucleotide-disulphide oxidoreductase dimerisation" evidence="7">
    <location>
        <begin position="327"/>
        <end position="428"/>
    </location>
</feature>
<dbReference type="InterPro" id="IPR036188">
    <property type="entry name" value="FAD/NAD-bd_sf"/>
</dbReference>
<keyword evidence="6" id="KW-0676">Redox-active center</keyword>
<dbReference type="GO" id="GO:0050451">
    <property type="term" value="F:CoA-disulfide reductase (NADPH) activity"/>
    <property type="evidence" value="ECO:0007669"/>
    <property type="project" value="UniProtKB-EC"/>
</dbReference>
<evidence type="ECO:0000256" key="3">
    <source>
        <dbReference type="ARBA" id="ARBA00022630"/>
    </source>
</evidence>
<evidence type="ECO:0000313" key="9">
    <source>
        <dbReference type="EMBL" id="UOQ86074.1"/>
    </source>
</evidence>
<accession>A0ABY4GPC8</accession>
<dbReference type="PANTHER" id="PTHR43429">
    <property type="entry name" value="PYRIDINE NUCLEOTIDE-DISULFIDE OXIDOREDUCTASE DOMAIN-CONTAINING"/>
    <property type="match status" value="1"/>
</dbReference>
<evidence type="ECO:0000259" key="7">
    <source>
        <dbReference type="Pfam" id="PF02852"/>
    </source>
</evidence>
<keyword evidence="3" id="KW-0285">Flavoprotein</keyword>
<dbReference type="Proteomes" id="UP000831537">
    <property type="component" value="Chromosome"/>
</dbReference>
<protein>
    <submittedName>
        <fullName evidence="9">CoA-disulfide reductase</fullName>
        <ecNumber evidence="9">1.8.1.14</ecNumber>
    </submittedName>
</protein>
<dbReference type="RefSeq" id="WP_244746396.1">
    <property type="nucleotide sequence ID" value="NZ_CP095071.1"/>
</dbReference>
<proteinExistence type="inferred from homology"/>
<dbReference type="SUPFAM" id="SSF55424">
    <property type="entry name" value="FAD/NAD-linked reductases, dimerisation (C-terminal) domain"/>
    <property type="match status" value="1"/>
</dbReference>
<keyword evidence="5 9" id="KW-0560">Oxidoreductase</keyword>
<dbReference type="Gene3D" id="3.50.50.60">
    <property type="entry name" value="FAD/NAD(P)-binding domain"/>
    <property type="match status" value="2"/>
</dbReference>
<dbReference type="Pfam" id="PF02852">
    <property type="entry name" value="Pyr_redox_dim"/>
    <property type="match status" value="1"/>
</dbReference>
<keyword evidence="10" id="KW-1185">Reference proteome</keyword>
<keyword evidence="4" id="KW-0274">FAD</keyword>
<dbReference type="Pfam" id="PF07992">
    <property type="entry name" value="Pyr_redox_2"/>
    <property type="match status" value="1"/>
</dbReference>
<name>A0ABY4GPC8_9BACI</name>
<dbReference type="PANTHER" id="PTHR43429:SF1">
    <property type="entry name" value="NAD(P)H SULFUR OXIDOREDUCTASE (COA-DEPENDENT)"/>
    <property type="match status" value="1"/>
</dbReference>
<gene>
    <name evidence="9" type="ORF">MUN87_04015</name>
</gene>
<dbReference type="InterPro" id="IPR050260">
    <property type="entry name" value="FAD-bd_OxRdtase"/>
</dbReference>
<evidence type="ECO:0000256" key="6">
    <source>
        <dbReference type="ARBA" id="ARBA00023284"/>
    </source>
</evidence>
<dbReference type="EC" id="1.8.1.14" evidence="9"/>
<evidence type="ECO:0000256" key="4">
    <source>
        <dbReference type="ARBA" id="ARBA00022827"/>
    </source>
</evidence>
<dbReference type="NCBIfam" id="NF007123">
    <property type="entry name" value="PRK09564.1"/>
    <property type="match status" value="1"/>
</dbReference>
<evidence type="ECO:0000256" key="5">
    <source>
        <dbReference type="ARBA" id="ARBA00023002"/>
    </source>
</evidence>